<dbReference type="PROSITE" id="PS51352">
    <property type="entry name" value="THIOREDOXIN_2"/>
    <property type="match status" value="1"/>
</dbReference>
<accession>A0ABY6MT31</accession>
<dbReference type="PROSITE" id="PS00194">
    <property type="entry name" value="THIOREDOXIN_1"/>
    <property type="match status" value="1"/>
</dbReference>
<evidence type="ECO:0000256" key="8">
    <source>
        <dbReference type="SAM" id="SignalP"/>
    </source>
</evidence>
<dbReference type="InterPro" id="IPR017937">
    <property type="entry name" value="Thioredoxin_CS"/>
</dbReference>
<evidence type="ECO:0000256" key="3">
    <source>
        <dbReference type="ARBA" id="ARBA00022729"/>
    </source>
</evidence>
<evidence type="ECO:0000256" key="6">
    <source>
        <dbReference type="ARBA" id="ARBA00023284"/>
    </source>
</evidence>
<protein>
    <recommendedName>
        <fullName evidence="7">Thiol:disulfide interchange protein</fullName>
    </recommendedName>
</protein>
<keyword evidence="11" id="KW-1185">Reference proteome</keyword>
<proteinExistence type="inferred from homology"/>
<keyword evidence="3 8" id="KW-0732">Signal</keyword>
<dbReference type="InterPro" id="IPR050824">
    <property type="entry name" value="Thiol_disulfide_DsbA"/>
</dbReference>
<dbReference type="CDD" id="cd03019">
    <property type="entry name" value="DsbA_DsbA"/>
    <property type="match status" value="1"/>
</dbReference>
<dbReference type="Proteomes" id="UP001163266">
    <property type="component" value="Chromosome"/>
</dbReference>
<evidence type="ECO:0000256" key="2">
    <source>
        <dbReference type="ARBA" id="ARBA00005791"/>
    </source>
</evidence>
<evidence type="ECO:0000313" key="11">
    <source>
        <dbReference type="Proteomes" id="UP001163266"/>
    </source>
</evidence>
<reference evidence="10" key="1">
    <citation type="submission" date="2022-10" db="EMBL/GenBank/DDBJ databases">
        <title>Complete genome sequence of Schlegelella aquatica LMG 23380.</title>
        <authorList>
            <person name="Musilova J."/>
            <person name="Kourilova X."/>
            <person name="Bezdicek M."/>
            <person name="Hermankova K."/>
            <person name="Obruca S."/>
            <person name="Sedlar K."/>
        </authorList>
    </citation>
    <scope>NUCLEOTIDE SEQUENCE</scope>
    <source>
        <strain evidence="10">LMG 23380</strain>
    </source>
</reference>
<name>A0ABY6MT31_9BURK</name>
<feature type="chain" id="PRO_5047390869" description="Thiol:disulfide interchange protein" evidence="8">
    <location>
        <begin position="30"/>
        <end position="215"/>
    </location>
</feature>
<keyword evidence="6" id="KW-0676">Redox-active center</keyword>
<keyword evidence="5 7" id="KW-1015">Disulfide bond</keyword>
<evidence type="ECO:0000256" key="5">
    <source>
        <dbReference type="ARBA" id="ARBA00023157"/>
    </source>
</evidence>
<sequence>MKRREFTGGMAACAAAGIGATLLAPAVHAQAPQAGTDYVVLKQPQPTSAPGKIEVVEFFWYGCPHCNRFEPLLDVWVKKLPADVNFRRVPVAFREEFVVHQRIYYALEALGQLEALHRKVFHAIHVERNPLNKPEAVADFMAKNGVDRAKFLEAFNSFGVQAKVRQASQLAEGYKIDGVPALGVNGRYWTSGGLTGSLERSLVVADYLIAQARKK</sequence>
<dbReference type="RefSeq" id="WP_264892925.1">
    <property type="nucleotide sequence ID" value="NZ_CP110257.1"/>
</dbReference>
<dbReference type="Pfam" id="PF01323">
    <property type="entry name" value="DSBA"/>
    <property type="match status" value="1"/>
</dbReference>
<comment type="similarity">
    <text evidence="2">Belongs to the thioredoxin family. DsbA subfamily.</text>
</comment>
<evidence type="ECO:0000313" key="10">
    <source>
        <dbReference type="EMBL" id="UZD55167.1"/>
    </source>
</evidence>
<dbReference type="PIRSF" id="PIRSF001488">
    <property type="entry name" value="Tdi_protein"/>
    <property type="match status" value="1"/>
</dbReference>
<gene>
    <name evidence="10" type="ORF">OMP39_00785</name>
</gene>
<dbReference type="InterPro" id="IPR036249">
    <property type="entry name" value="Thioredoxin-like_sf"/>
</dbReference>
<dbReference type="InterPro" id="IPR013766">
    <property type="entry name" value="Thioredoxin_domain"/>
</dbReference>
<dbReference type="Gene3D" id="3.40.30.10">
    <property type="entry name" value="Glutaredoxin"/>
    <property type="match status" value="1"/>
</dbReference>
<dbReference type="EMBL" id="CP110257">
    <property type="protein sequence ID" value="UZD55167.1"/>
    <property type="molecule type" value="Genomic_DNA"/>
</dbReference>
<dbReference type="InterPro" id="IPR023205">
    <property type="entry name" value="DsbA/DsbL"/>
</dbReference>
<dbReference type="PANTHER" id="PTHR35891:SF3">
    <property type="entry name" value="THIOL:DISULFIDE INTERCHANGE PROTEIN DSBL"/>
    <property type="match status" value="1"/>
</dbReference>
<keyword evidence="4 7" id="KW-0574">Periplasm</keyword>
<dbReference type="PANTHER" id="PTHR35891">
    <property type="entry name" value="THIOL:DISULFIDE INTERCHANGE PROTEIN DSBA"/>
    <property type="match status" value="1"/>
</dbReference>
<feature type="signal peptide" evidence="8">
    <location>
        <begin position="1"/>
        <end position="29"/>
    </location>
</feature>
<dbReference type="InterPro" id="IPR001853">
    <property type="entry name" value="DSBA-like_thioredoxin_dom"/>
</dbReference>
<organism evidence="10 11">
    <name type="scientific">Caldimonas aquatica</name>
    <dbReference type="NCBI Taxonomy" id="376175"/>
    <lineage>
        <taxon>Bacteria</taxon>
        <taxon>Pseudomonadati</taxon>
        <taxon>Pseudomonadota</taxon>
        <taxon>Betaproteobacteria</taxon>
        <taxon>Burkholderiales</taxon>
        <taxon>Sphaerotilaceae</taxon>
        <taxon>Caldimonas</taxon>
    </lineage>
</organism>
<evidence type="ECO:0000256" key="7">
    <source>
        <dbReference type="PIRNR" id="PIRNR001488"/>
    </source>
</evidence>
<evidence type="ECO:0000256" key="4">
    <source>
        <dbReference type="ARBA" id="ARBA00022764"/>
    </source>
</evidence>
<evidence type="ECO:0000259" key="9">
    <source>
        <dbReference type="PROSITE" id="PS51352"/>
    </source>
</evidence>
<evidence type="ECO:0000256" key="1">
    <source>
        <dbReference type="ARBA" id="ARBA00004418"/>
    </source>
</evidence>
<comment type="subcellular location">
    <subcellularLocation>
        <location evidence="1 7">Periplasm</location>
    </subcellularLocation>
</comment>
<dbReference type="SUPFAM" id="SSF52833">
    <property type="entry name" value="Thioredoxin-like"/>
    <property type="match status" value="1"/>
</dbReference>
<feature type="domain" description="Thioredoxin" evidence="9">
    <location>
        <begin position="18"/>
        <end position="160"/>
    </location>
</feature>